<feature type="domain" description="N-acetyltransferase" evidence="1">
    <location>
        <begin position="1"/>
        <end position="136"/>
    </location>
</feature>
<evidence type="ECO:0000259" key="1">
    <source>
        <dbReference type="PROSITE" id="PS51186"/>
    </source>
</evidence>
<dbReference type="Gene3D" id="3.40.630.30">
    <property type="match status" value="1"/>
</dbReference>
<name>A0A1E5T440_9FLAO</name>
<dbReference type="STRING" id="1849968.A8C32_18555"/>
<evidence type="ECO:0000313" key="2">
    <source>
        <dbReference type="EMBL" id="OEK06037.1"/>
    </source>
</evidence>
<dbReference type="Proteomes" id="UP000095713">
    <property type="component" value="Unassembled WGS sequence"/>
</dbReference>
<reference evidence="2 3" key="1">
    <citation type="submission" date="2016-05" db="EMBL/GenBank/DDBJ databases">
        <title>Draft Genome Sequence of Algibacter sp. Strain SK-16 Isolated from the Surface Water of Aburatsubo Inlet.</title>
        <authorList>
            <person name="Wong S.-K."/>
            <person name="Yoshizawa S."/>
            <person name="Nakajima Y."/>
            <person name="Ogura Y."/>
            <person name="Tetsuya H."/>
            <person name="Hamasaki K."/>
        </authorList>
    </citation>
    <scope>NUCLEOTIDE SEQUENCE [LARGE SCALE GENOMIC DNA]</scope>
    <source>
        <strain evidence="2 3">SK-16</strain>
    </source>
</reference>
<dbReference type="CDD" id="cd04301">
    <property type="entry name" value="NAT_SF"/>
    <property type="match status" value="1"/>
</dbReference>
<comment type="caution">
    <text evidence="2">The sequence shown here is derived from an EMBL/GenBank/DDBJ whole genome shotgun (WGS) entry which is preliminary data.</text>
</comment>
<dbReference type="PROSITE" id="PS51186">
    <property type="entry name" value="GNAT"/>
    <property type="match status" value="1"/>
</dbReference>
<dbReference type="InterPro" id="IPR000182">
    <property type="entry name" value="GNAT_dom"/>
</dbReference>
<accession>A0A1E5T440</accession>
<keyword evidence="2" id="KW-0808">Transferase</keyword>
<evidence type="ECO:0000313" key="3">
    <source>
        <dbReference type="Proteomes" id="UP000095713"/>
    </source>
</evidence>
<protein>
    <submittedName>
        <fullName evidence="2">GNAT family N-acetyltransferase</fullName>
    </submittedName>
</protein>
<sequence length="136" mass="15834">MSLKITEISVQETYNLRHQVMWPNKPQSYIQLKEDSQGIHFGLWKDSNIISVVSLFIKNDSVQFRKLATKVSEQGQGYGTLLLEHLIAFVLDKKLNKLWCNARADKTFFYERFGMLKTSKTYTKGGIDFVIMEKCF</sequence>
<dbReference type="AlphaFoldDB" id="A0A1E5T440"/>
<organism evidence="2 3">
    <name type="scientific">Flavivirga aquatica</name>
    <dbReference type="NCBI Taxonomy" id="1849968"/>
    <lineage>
        <taxon>Bacteria</taxon>
        <taxon>Pseudomonadati</taxon>
        <taxon>Bacteroidota</taxon>
        <taxon>Flavobacteriia</taxon>
        <taxon>Flavobacteriales</taxon>
        <taxon>Flavobacteriaceae</taxon>
        <taxon>Flavivirga</taxon>
    </lineage>
</organism>
<dbReference type="OrthoDB" id="1178186at2"/>
<dbReference type="Pfam" id="PF13673">
    <property type="entry name" value="Acetyltransf_10"/>
    <property type="match status" value="1"/>
</dbReference>
<keyword evidence="3" id="KW-1185">Reference proteome</keyword>
<gene>
    <name evidence="2" type="ORF">A8C32_18555</name>
</gene>
<dbReference type="InterPro" id="IPR016181">
    <property type="entry name" value="Acyl_CoA_acyltransferase"/>
</dbReference>
<dbReference type="EMBL" id="MDJD01000049">
    <property type="protein sequence ID" value="OEK06037.1"/>
    <property type="molecule type" value="Genomic_DNA"/>
</dbReference>
<dbReference type="SUPFAM" id="SSF55729">
    <property type="entry name" value="Acyl-CoA N-acyltransferases (Nat)"/>
    <property type="match status" value="1"/>
</dbReference>
<dbReference type="GO" id="GO:0016747">
    <property type="term" value="F:acyltransferase activity, transferring groups other than amino-acyl groups"/>
    <property type="evidence" value="ECO:0007669"/>
    <property type="project" value="InterPro"/>
</dbReference>
<dbReference type="RefSeq" id="WP_069830927.1">
    <property type="nucleotide sequence ID" value="NZ_MDJD01000049.1"/>
</dbReference>
<proteinExistence type="predicted"/>